<dbReference type="GO" id="GO:0043709">
    <property type="term" value="P:cell adhesion involved in single-species biofilm formation"/>
    <property type="evidence" value="ECO:0007669"/>
    <property type="project" value="TreeGrafter"/>
</dbReference>
<dbReference type="InterPro" id="IPR000160">
    <property type="entry name" value="GGDEF_dom"/>
</dbReference>
<dbReference type="EMBL" id="OMOF01000886">
    <property type="protein sequence ID" value="SPF56229.1"/>
    <property type="molecule type" value="Genomic_DNA"/>
</dbReference>
<name>A0A2U3LWL1_9FIRM</name>
<dbReference type="Proteomes" id="UP000238916">
    <property type="component" value="Unassembled WGS sequence"/>
</dbReference>
<dbReference type="Pfam" id="PF00990">
    <property type="entry name" value="GGDEF"/>
    <property type="match status" value="1"/>
</dbReference>
<gene>
    <name evidence="2" type="ORF">SBF1_8970002</name>
</gene>
<protein>
    <recommendedName>
        <fullName evidence="1">GGDEF domain-containing protein</fullName>
    </recommendedName>
</protein>
<proteinExistence type="predicted"/>
<reference evidence="3" key="1">
    <citation type="submission" date="2018-02" db="EMBL/GenBank/DDBJ databases">
        <authorList>
            <person name="Hausmann B."/>
        </authorList>
    </citation>
    <scope>NUCLEOTIDE SEQUENCE [LARGE SCALE GENOMIC DNA]</scope>
    <source>
        <strain evidence="3">Peat soil MAG SbF1</strain>
    </source>
</reference>
<dbReference type="GO" id="GO:0005886">
    <property type="term" value="C:plasma membrane"/>
    <property type="evidence" value="ECO:0007669"/>
    <property type="project" value="TreeGrafter"/>
</dbReference>
<dbReference type="Gene3D" id="3.30.450.20">
    <property type="entry name" value="PAS domain"/>
    <property type="match status" value="1"/>
</dbReference>
<dbReference type="PANTHER" id="PTHR45138">
    <property type="entry name" value="REGULATORY COMPONENTS OF SENSORY TRANSDUCTION SYSTEM"/>
    <property type="match status" value="1"/>
</dbReference>
<dbReference type="PROSITE" id="PS50887">
    <property type="entry name" value="GGDEF"/>
    <property type="match status" value="1"/>
</dbReference>
<evidence type="ECO:0000259" key="1">
    <source>
        <dbReference type="PROSITE" id="PS50887"/>
    </source>
</evidence>
<dbReference type="Gene3D" id="3.30.70.270">
    <property type="match status" value="1"/>
</dbReference>
<evidence type="ECO:0000313" key="2">
    <source>
        <dbReference type="EMBL" id="SPF56229.1"/>
    </source>
</evidence>
<dbReference type="InterPro" id="IPR043128">
    <property type="entry name" value="Rev_trsase/Diguanyl_cyclase"/>
</dbReference>
<dbReference type="GO" id="GO:0052621">
    <property type="term" value="F:diguanylate cyclase activity"/>
    <property type="evidence" value="ECO:0007669"/>
    <property type="project" value="TreeGrafter"/>
</dbReference>
<dbReference type="GO" id="GO:1902201">
    <property type="term" value="P:negative regulation of bacterial-type flagellum-dependent cell motility"/>
    <property type="evidence" value="ECO:0007669"/>
    <property type="project" value="TreeGrafter"/>
</dbReference>
<dbReference type="InterPro" id="IPR050469">
    <property type="entry name" value="Diguanylate_Cyclase"/>
</dbReference>
<dbReference type="SMART" id="SM00267">
    <property type="entry name" value="GGDEF"/>
    <property type="match status" value="1"/>
</dbReference>
<dbReference type="SUPFAM" id="SSF55073">
    <property type="entry name" value="Nucleotide cyclase"/>
    <property type="match status" value="1"/>
</dbReference>
<dbReference type="AlphaFoldDB" id="A0A2U3LWL1"/>
<feature type="domain" description="GGDEF" evidence="1">
    <location>
        <begin position="91"/>
        <end position="144"/>
    </location>
</feature>
<evidence type="ECO:0000313" key="3">
    <source>
        <dbReference type="Proteomes" id="UP000238916"/>
    </source>
</evidence>
<accession>A0A2U3LWL1</accession>
<dbReference type="CDD" id="cd01949">
    <property type="entry name" value="GGDEF"/>
    <property type="match status" value="1"/>
</dbReference>
<dbReference type="InterPro" id="IPR035965">
    <property type="entry name" value="PAS-like_dom_sf"/>
</dbReference>
<dbReference type="InterPro" id="IPR029787">
    <property type="entry name" value="Nucleotide_cyclase"/>
</dbReference>
<dbReference type="NCBIfam" id="TIGR00254">
    <property type="entry name" value="GGDEF"/>
    <property type="match status" value="1"/>
</dbReference>
<sequence length="144" mass="16150">MEQMELADEKGIVFETIHSSKNGTPINVEVSSQGTFLGNKRVLLSIVRDITDRKKKDAENIYLSYHDALTGLYNRRFYEEEIKRLDTDRNLPISIIIGDVNGLKIINDAFGHVKGDELLQKAAAAIQSACRADDIIARWGGRNC</sequence>
<dbReference type="SUPFAM" id="SSF55785">
    <property type="entry name" value="PYP-like sensor domain (PAS domain)"/>
    <property type="match status" value="1"/>
</dbReference>
<organism evidence="2 3">
    <name type="scientific">Candidatus Desulfosporosinus infrequens</name>
    <dbReference type="NCBI Taxonomy" id="2043169"/>
    <lineage>
        <taxon>Bacteria</taxon>
        <taxon>Bacillati</taxon>
        <taxon>Bacillota</taxon>
        <taxon>Clostridia</taxon>
        <taxon>Eubacteriales</taxon>
        <taxon>Desulfitobacteriaceae</taxon>
        <taxon>Desulfosporosinus</taxon>
    </lineage>
</organism>
<dbReference type="PANTHER" id="PTHR45138:SF9">
    <property type="entry name" value="DIGUANYLATE CYCLASE DGCM-RELATED"/>
    <property type="match status" value="1"/>
</dbReference>